<organism evidence="2 3">
    <name type="scientific">Hypocrea virens (strain Gv29-8 / FGSC 10586)</name>
    <name type="common">Gliocladium virens</name>
    <name type="synonym">Trichoderma virens</name>
    <dbReference type="NCBI Taxonomy" id="413071"/>
    <lineage>
        <taxon>Eukaryota</taxon>
        <taxon>Fungi</taxon>
        <taxon>Dikarya</taxon>
        <taxon>Ascomycota</taxon>
        <taxon>Pezizomycotina</taxon>
        <taxon>Sordariomycetes</taxon>
        <taxon>Hypocreomycetidae</taxon>
        <taxon>Hypocreales</taxon>
        <taxon>Hypocreaceae</taxon>
        <taxon>Trichoderma</taxon>
    </lineage>
</organism>
<dbReference type="InParanoid" id="G9N2A3"/>
<accession>G9N2A3</accession>
<gene>
    <name evidence="2" type="ORF">TRIVIDRAFT_225086</name>
</gene>
<name>G9N2A3_HYPVG</name>
<keyword evidence="3" id="KW-1185">Reference proteome</keyword>
<evidence type="ECO:0000313" key="3">
    <source>
        <dbReference type="Proteomes" id="UP000007115"/>
    </source>
</evidence>
<feature type="region of interest" description="Disordered" evidence="1">
    <location>
        <begin position="1"/>
        <end position="86"/>
    </location>
</feature>
<dbReference type="AlphaFoldDB" id="G9N2A3"/>
<reference evidence="2 3" key="1">
    <citation type="journal article" date="2011" name="Genome Biol.">
        <title>Comparative genome sequence analysis underscores mycoparasitism as the ancestral life style of Trichoderma.</title>
        <authorList>
            <person name="Kubicek C.P."/>
            <person name="Herrera-Estrella A."/>
            <person name="Seidl-Seiboth V."/>
            <person name="Martinez D.A."/>
            <person name="Druzhinina I.S."/>
            <person name="Thon M."/>
            <person name="Zeilinger S."/>
            <person name="Casas-Flores S."/>
            <person name="Horwitz B.A."/>
            <person name="Mukherjee P.K."/>
            <person name="Mukherjee M."/>
            <person name="Kredics L."/>
            <person name="Alcaraz L.D."/>
            <person name="Aerts A."/>
            <person name="Antal Z."/>
            <person name="Atanasova L."/>
            <person name="Cervantes-Badillo M.G."/>
            <person name="Challacombe J."/>
            <person name="Chertkov O."/>
            <person name="McCluskey K."/>
            <person name="Coulpier F."/>
            <person name="Deshpande N."/>
            <person name="von Doehren H."/>
            <person name="Ebbole D.J."/>
            <person name="Esquivel-Naranjo E.U."/>
            <person name="Fekete E."/>
            <person name="Flipphi M."/>
            <person name="Glaser F."/>
            <person name="Gomez-Rodriguez E.Y."/>
            <person name="Gruber S."/>
            <person name="Han C."/>
            <person name="Henrissat B."/>
            <person name="Hermosa R."/>
            <person name="Hernandez-Onate M."/>
            <person name="Karaffa L."/>
            <person name="Kosti I."/>
            <person name="Le Crom S."/>
            <person name="Lindquist E."/>
            <person name="Lucas S."/>
            <person name="Luebeck M."/>
            <person name="Luebeck P.S."/>
            <person name="Margeot A."/>
            <person name="Metz B."/>
            <person name="Misra M."/>
            <person name="Nevalainen H."/>
            <person name="Omann M."/>
            <person name="Packer N."/>
            <person name="Perrone G."/>
            <person name="Uresti-Rivera E.E."/>
            <person name="Salamov A."/>
            <person name="Schmoll M."/>
            <person name="Seiboth B."/>
            <person name="Shapiro H."/>
            <person name="Sukno S."/>
            <person name="Tamayo-Ramos J.A."/>
            <person name="Tisch D."/>
            <person name="Wiest A."/>
            <person name="Wilkinson H.H."/>
            <person name="Zhang M."/>
            <person name="Coutinho P.M."/>
            <person name="Kenerley C.M."/>
            <person name="Monte E."/>
            <person name="Baker S.E."/>
            <person name="Grigoriev I.V."/>
        </authorList>
    </citation>
    <scope>NUCLEOTIDE SEQUENCE [LARGE SCALE GENOMIC DNA]</scope>
    <source>
        <strain evidence="3">Gv29-8 / FGSC 10586</strain>
    </source>
</reference>
<dbReference type="HOGENOM" id="CLU_191639_0_0_1"/>
<dbReference type="Proteomes" id="UP000007115">
    <property type="component" value="Unassembled WGS sequence"/>
</dbReference>
<protein>
    <submittedName>
        <fullName evidence="2">Uncharacterized protein</fullName>
    </submittedName>
</protein>
<feature type="compositionally biased region" description="Low complexity" evidence="1">
    <location>
        <begin position="13"/>
        <end position="41"/>
    </location>
</feature>
<proteinExistence type="predicted"/>
<evidence type="ECO:0000313" key="2">
    <source>
        <dbReference type="EMBL" id="EHK19217.1"/>
    </source>
</evidence>
<dbReference type="eggNOG" id="ENOG502T5XM">
    <property type="taxonomic scope" value="Eukaryota"/>
</dbReference>
<dbReference type="RefSeq" id="XP_013953415.1">
    <property type="nucleotide sequence ID" value="XM_014097940.1"/>
</dbReference>
<dbReference type="EMBL" id="ABDF02000084">
    <property type="protein sequence ID" value="EHK19217.1"/>
    <property type="molecule type" value="Genomic_DNA"/>
</dbReference>
<dbReference type="OrthoDB" id="5101503at2759"/>
<comment type="caution">
    <text evidence="2">The sequence shown here is derived from an EMBL/GenBank/DDBJ whole genome shotgun (WGS) entry which is preliminary data.</text>
</comment>
<dbReference type="GeneID" id="25791929"/>
<sequence length="86" mass="9416">MSSSQRNVYVHQSNSGSSTAGSSSRSSSSSAYYESSNSRSGSTRREYEAAGRTAEVVRSGHNLVINHNRTDYERGSPSPRYRSGYQ</sequence>
<evidence type="ECO:0000256" key="1">
    <source>
        <dbReference type="SAM" id="MobiDB-lite"/>
    </source>
</evidence>
<dbReference type="VEuPathDB" id="FungiDB:TRIVIDRAFT_225086"/>
<dbReference type="OMA" id="INHHRRD"/>
<feature type="compositionally biased region" description="Polar residues" evidence="1">
    <location>
        <begin position="1"/>
        <end position="12"/>
    </location>
</feature>